<name>A0A5B6W6D9_9ROSI</name>
<dbReference type="EMBL" id="SMMG02000004">
    <property type="protein sequence ID" value="KAA3477200.1"/>
    <property type="molecule type" value="Genomic_DNA"/>
</dbReference>
<proteinExistence type="predicted"/>
<reference evidence="2" key="1">
    <citation type="journal article" date="2019" name="Plant Biotechnol. J.">
        <title>Genome sequencing of the Australian wild diploid species Gossypium australe highlights disease resistance and delayed gland morphogenesis.</title>
        <authorList>
            <person name="Cai Y."/>
            <person name="Cai X."/>
            <person name="Wang Q."/>
            <person name="Wang P."/>
            <person name="Zhang Y."/>
            <person name="Cai C."/>
            <person name="Xu Y."/>
            <person name="Wang K."/>
            <person name="Zhou Z."/>
            <person name="Wang C."/>
            <person name="Geng S."/>
            <person name="Li B."/>
            <person name="Dong Q."/>
            <person name="Hou Y."/>
            <person name="Wang H."/>
            <person name="Ai P."/>
            <person name="Liu Z."/>
            <person name="Yi F."/>
            <person name="Sun M."/>
            <person name="An G."/>
            <person name="Cheng J."/>
            <person name="Zhang Y."/>
            <person name="Shi Q."/>
            <person name="Xie Y."/>
            <person name="Shi X."/>
            <person name="Chang Y."/>
            <person name="Huang F."/>
            <person name="Chen Y."/>
            <person name="Hong S."/>
            <person name="Mi L."/>
            <person name="Sun Q."/>
            <person name="Zhang L."/>
            <person name="Zhou B."/>
            <person name="Peng R."/>
            <person name="Zhang X."/>
            <person name="Liu F."/>
        </authorList>
    </citation>
    <scope>NUCLEOTIDE SEQUENCE [LARGE SCALE GENOMIC DNA]</scope>
    <source>
        <strain evidence="2">cv. PA1801</strain>
    </source>
</reference>
<gene>
    <name evidence="1" type="ORF">EPI10_011107</name>
</gene>
<evidence type="ECO:0000313" key="1">
    <source>
        <dbReference type="EMBL" id="KAA3477200.1"/>
    </source>
</evidence>
<comment type="caution">
    <text evidence="1">The sequence shown here is derived from an EMBL/GenBank/DDBJ whole genome shotgun (WGS) entry which is preliminary data.</text>
</comment>
<organism evidence="1 2">
    <name type="scientific">Gossypium australe</name>
    <dbReference type="NCBI Taxonomy" id="47621"/>
    <lineage>
        <taxon>Eukaryota</taxon>
        <taxon>Viridiplantae</taxon>
        <taxon>Streptophyta</taxon>
        <taxon>Embryophyta</taxon>
        <taxon>Tracheophyta</taxon>
        <taxon>Spermatophyta</taxon>
        <taxon>Magnoliopsida</taxon>
        <taxon>eudicotyledons</taxon>
        <taxon>Gunneridae</taxon>
        <taxon>Pentapetalae</taxon>
        <taxon>rosids</taxon>
        <taxon>malvids</taxon>
        <taxon>Malvales</taxon>
        <taxon>Malvaceae</taxon>
        <taxon>Malvoideae</taxon>
        <taxon>Gossypium</taxon>
    </lineage>
</organism>
<protein>
    <submittedName>
        <fullName evidence="1">Molybdate transporter 1-like</fullName>
    </submittedName>
</protein>
<dbReference type="OrthoDB" id="990032at2759"/>
<dbReference type="AlphaFoldDB" id="A0A5B6W6D9"/>
<accession>A0A5B6W6D9</accession>
<dbReference type="Proteomes" id="UP000325315">
    <property type="component" value="Unassembled WGS sequence"/>
</dbReference>
<evidence type="ECO:0000313" key="2">
    <source>
        <dbReference type="Proteomes" id="UP000325315"/>
    </source>
</evidence>
<sequence length="122" mass="13999">MKAYNKSIDEKAWRVTFALGEDYSNAKLVSKVLKFLLKRFSIKVTVIEEAKDIESLEINELIGSLQTFEMNLKDVKHNKTKEDQYNAFTASTIDDGDSDSDSNFGSGEEFLKTYKEILGEWR</sequence>
<keyword evidence="2" id="KW-1185">Reference proteome</keyword>